<keyword evidence="1" id="KW-0812">Transmembrane</keyword>
<feature type="transmembrane region" description="Helical" evidence="1">
    <location>
        <begin position="59"/>
        <end position="79"/>
    </location>
</feature>
<proteinExistence type="predicted"/>
<evidence type="ECO:0000313" key="3">
    <source>
        <dbReference type="Proteomes" id="UP000319818"/>
    </source>
</evidence>
<reference evidence="2 3" key="1">
    <citation type="submission" date="2019-06" db="EMBL/GenBank/DDBJ databases">
        <title>Sequencing the genomes of 1000 actinobacteria strains.</title>
        <authorList>
            <person name="Klenk H.-P."/>
        </authorList>
    </citation>
    <scope>NUCLEOTIDE SEQUENCE [LARGE SCALE GENOMIC DNA]</scope>
    <source>
        <strain evidence="2 3">DSM 45511</strain>
    </source>
</reference>
<comment type="caution">
    <text evidence="2">The sequence shown here is derived from an EMBL/GenBank/DDBJ whole genome shotgun (WGS) entry which is preliminary data.</text>
</comment>
<evidence type="ECO:0000313" key="2">
    <source>
        <dbReference type="EMBL" id="TQM45041.1"/>
    </source>
</evidence>
<keyword evidence="1" id="KW-1133">Transmembrane helix</keyword>
<evidence type="ECO:0000256" key="1">
    <source>
        <dbReference type="SAM" id="Phobius"/>
    </source>
</evidence>
<dbReference type="Proteomes" id="UP000319818">
    <property type="component" value="Unassembled WGS sequence"/>
</dbReference>
<feature type="transmembrane region" description="Helical" evidence="1">
    <location>
        <begin position="29"/>
        <end position="47"/>
    </location>
</feature>
<sequence length="122" mass="12226">MVRFTAALGVALVILGVGAYVLTSAVSVTALIPAFVGVPLLACAAVARSARWRRPALAVALAVALLGALGSAMNAIKIGEAIAGTAQRPSAVWVSTVMFVLLVGYLAVGVRAVLNARAGSAR</sequence>
<keyword evidence="3" id="KW-1185">Reference proteome</keyword>
<dbReference type="AlphaFoldDB" id="A0A543GG52"/>
<protein>
    <submittedName>
        <fullName evidence="2">Uncharacterized protein</fullName>
    </submittedName>
</protein>
<dbReference type="RefSeq" id="WP_142100341.1">
    <property type="nucleotide sequence ID" value="NZ_VFPH01000001.1"/>
</dbReference>
<keyword evidence="1" id="KW-0472">Membrane</keyword>
<name>A0A543GG52_9PSEU</name>
<feature type="transmembrane region" description="Helical" evidence="1">
    <location>
        <begin position="91"/>
        <end position="114"/>
    </location>
</feature>
<organism evidence="2 3">
    <name type="scientific">Pseudonocardia cypriaca</name>
    <dbReference type="NCBI Taxonomy" id="882449"/>
    <lineage>
        <taxon>Bacteria</taxon>
        <taxon>Bacillati</taxon>
        <taxon>Actinomycetota</taxon>
        <taxon>Actinomycetes</taxon>
        <taxon>Pseudonocardiales</taxon>
        <taxon>Pseudonocardiaceae</taxon>
        <taxon>Pseudonocardia</taxon>
    </lineage>
</organism>
<accession>A0A543GG52</accession>
<dbReference type="EMBL" id="VFPH01000001">
    <property type="protein sequence ID" value="TQM45041.1"/>
    <property type="molecule type" value="Genomic_DNA"/>
</dbReference>
<dbReference type="OrthoDB" id="4990644at2"/>
<gene>
    <name evidence="2" type="ORF">FB388_2433</name>
</gene>